<keyword evidence="5" id="KW-0411">Iron-sulfur</keyword>
<keyword evidence="2" id="KW-0001">2Fe-2S</keyword>
<dbReference type="PANTHER" id="PTHR23426">
    <property type="entry name" value="FERREDOXIN/ADRENODOXIN"/>
    <property type="match status" value="1"/>
</dbReference>
<evidence type="ECO:0000313" key="9">
    <source>
        <dbReference type="Proteomes" id="UP000290649"/>
    </source>
</evidence>
<name>A0A4Q0VPI0_9BACI</name>
<evidence type="ECO:0000256" key="4">
    <source>
        <dbReference type="ARBA" id="ARBA00023004"/>
    </source>
</evidence>
<dbReference type="GO" id="GO:0046872">
    <property type="term" value="F:metal ion binding"/>
    <property type="evidence" value="ECO:0007669"/>
    <property type="project" value="UniProtKB-KW"/>
</dbReference>
<dbReference type="EMBL" id="QOUX01000046">
    <property type="protein sequence ID" value="RXI97815.1"/>
    <property type="molecule type" value="Genomic_DNA"/>
</dbReference>
<keyword evidence="9" id="KW-1185">Reference proteome</keyword>
<keyword evidence="3" id="KW-0479">Metal-binding</keyword>
<dbReference type="SUPFAM" id="SSF54292">
    <property type="entry name" value="2Fe-2S ferredoxin-like"/>
    <property type="match status" value="1"/>
</dbReference>
<comment type="cofactor">
    <cofactor evidence="6">
        <name>[2Fe-2S] cluster</name>
        <dbReference type="ChEBI" id="CHEBI:190135"/>
    </cofactor>
</comment>
<dbReference type="GO" id="GO:0009055">
    <property type="term" value="F:electron transfer activity"/>
    <property type="evidence" value="ECO:0007669"/>
    <property type="project" value="TreeGrafter"/>
</dbReference>
<dbReference type="AlphaFoldDB" id="A0A4Q0VPI0"/>
<comment type="similarity">
    <text evidence="1">Belongs to the adrenodoxin/putidaredoxin family.</text>
</comment>
<evidence type="ECO:0000256" key="3">
    <source>
        <dbReference type="ARBA" id="ARBA00022723"/>
    </source>
</evidence>
<dbReference type="PANTHER" id="PTHR23426:SF65">
    <property type="entry name" value="FERREDOXIN-2, MITOCHONDRIAL"/>
    <property type="match status" value="1"/>
</dbReference>
<accession>A0A4Q0VPI0</accession>
<comment type="caution">
    <text evidence="8">The sequence shown here is derived from an EMBL/GenBank/DDBJ whole genome shotgun (WGS) entry which is preliminary data.</text>
</comment>
<dbReference type="Proteomes" id="UP000290649">
    <property type="component" value="Unassembled WGS sequence"/>
</dbReference>
<dbReference type="RefSeq" id="WP_129079179.1">
    <property type="nucleotide sequence ID" value="NZ_QOUX01000046.1"/>
</dbReference>
<gene>
    <name evidence="8" type="ORF">DS745_15750</name>
</gene>
<dbReference type="OrthoDB" id="9810588at2"/>
<dbReference type="InterPro" id="IPR036010">
    <property type="entry name" value="2Fe-2S_ferredoxin-like_sf"/>
</dbReference>
<dbReference type="InterPro" id="IPR001041">
    <property type="entry name" value="2Fe-2S_ferredoxin-type"/>
</dbReference>
<feature type="domain" description="2Fe-2S ferredoxin-type" evidence="7">
    <location>
        <begin position="1"/>
        <end position="94"/>
    </location>
</feature>
<reference evidence="8 9" key="1">
    <citation type="journal article" date="2019" name="Int. J. Syst. Evol. Microbiol.">
        <title>Anaerobacillus alkaliphilus sp. nov., a novel alkaliphilic and moderately halophilic bacterium.</title>
        <authorList>
            <person name="Borsodi A.K."/>
            <person name="Aszalos J.M."/>
            <person name="Bihari P."/>
            <person name="Nagy I."/>
            <person name="Schumann P."/>
            <person name="Sproer C."/>
            <person name="Kovacs A.L."/>
            <person name="Boka K."/>
            <person name="Dobosy P."/>
            <person name="Ovari M."/>
            <person name="Szili-Kovacs T."/>
            <person name="Toth E."/>
        </authorList>
    </citation>
    <scope>NUCLEOTIDE SEQUENCE [LARGE SCALE GENOMIC DNA]</scope>
    <source>
        <strain evidence="8 9">B16-10</strain>
    </source>
</reference>
<dbReference type="CDD" id="cd00207">
    <property type="entry name" value="fer2"/>
    <property type="match status" value="1"/>
</dbReference>
<evidence type="ECO:0000313" key="8">
    <source>
        <dbReference type="EMBL" id="RXI97815.1"/>
    </source>
</evidence>
<evidence type="ECO:0000256" key="1">
    <source>
        <dbReference type="ARBA" id="ARBA00010914"/>
    </source>
</evidence>
<dbReference type="Gene3D" id="3.10.20.30">
    <property type="match status" value="1"/>
</dbReference>
<evidence type="ECO:0000256" key="2">
    <source>
        <dbReference type="ARBA" id="ARBA00022714"/>
    </source>
</evidence>
<proteinExistence type="inferred from homology"/>
<keyword evidence="4" id="KW-0408">Iron</keyword>
<organism evidence="8 9">
    <name type="scientific">Anaerobacillus alkaliphilus</name>
    <dbReference type="NCBI Taxonomy" id="1548597"/>
    <lineage>
        <taxon>Bacteria</taxon>
        <taxon>Bacillati</taxon>
        <taxon>Bacillota</taxon>
        <taxon>Bacilli</taxon>
        <taxon>Bacillales</taxon>
        <taxon>Bacillaceae</taxon>
        <taxon>Anaerobacillus</taxon>
    </lineage>
</organism>
<dbReference type="InterPro" id="IPR012675">
    <property type="entry name" value="Beta-grasp_dom_sf"/>
</dbReference>
<dbReference type="GO" id="GO:0140647">
    <property type="term" value="P:P450-containing electron transport chain"/>
    <property type="evidence" value="ECO:0007669"/>
    <property type="project" value="InterPro"/>
</dbReference>
<dbReference type="Pfam" id="PF00111">
    <property type="entry name" value="Fer2"/>
    <property type="match status" value="1"/>
</dbReference>
<protein>
    <submittedName>
        <fullName evidence="8">(2Fe-2S)-binding protein</fullName>
    </submittedName>
</protein>
<sequence>MVKINVVDYQIIEGEEGKKLVHVLEDNGVDILHRCGGNAKCTSCRVEVIEGDFGPKSEQEQQTLANKGFTDENLRLSCQIRVNGDATVKPVMTKTNSNLEPGPRPVE</sequence>
<dbReference type="PROSITE" id="PS51085">
    <property type="entry name" value="2FE2S_FER_2"/>
    <property type="match status" value="1"/>
</dbReference>
<dbReference type="GO" id="GO:0051537">
    <property type="term" value="F:2 iron, 2 sulfur cluster binding"/>
    <property type="evidence" value="ECO:0007669"/>
    <property type="project" value="UniProtKB-KW"/>
</dbReference>
<dbReference type="InterPro" id="IPR001055">
    <property type="entry name" value="Adrenodoxin-like"/>
</dbReference>
<evidence type="ECO:0000259" key="7">
    <source>
        <dbReference type="PROSITE" id="PS51085"/>
    </source>
</evidence>
<evidence type="ECO:0000256" key="5">
    <source>
        <dbReference type="ARBA" id="ARBA00023014"/>
    </source>
</evidence>
<evidence type="ECO:0000256" key="6">
    <source>
        <dbReference type="ARBA" id="ARBA00034078"/>
    </source>
</evidence>